<feature type="transmembrane region" description="Helical" evidence="5">
    <location>
        <begin position="299"/>
        <end position="321"/>
    </location>
</feature>
<keyword evidence="5" id="KW-1133">Transmembrane helix</keyword>
<dbReference type="SUPFAM" id="SSF52540">
    <property type="entry name" value="P-loop containing nucleoside triphosphate hydrolases"/>
    <property type="match status" value="1"/>
</dbReference>
<dbReference type="InterPro" id="IPR003594">
    <property type="entry name" value="HATPase_dom"/>
</dbReference>
<dbReference type="InterPro" id="IPR027417">
    <property type="entry name" value="P-loop_NTPase"/>
</dbReference>
<feature type="transmembrane region" description="Helical" evidence="5">
    <location>
        <begin position="97"/>
        <end position="115"/>
    </location>
</feature>
<sequence length="1199" mass="123903">MSGVGTAGPVGTIGTGSIREDASPSRFGAVGYAVLLAGCAALSLGWLAVGAAVAVATYVPGVATTLATAADGGDLWARGVLQAGPHSEPLGQVLVDYTFSLVSLVVAVVLLVTAGHSWSVRLLALAMVGSAGTFTLQAHAASAAVQTATGLAIGGVHQVVLHGVACAAYILALLVFPVARRDAGARAGLAPRHLLVAATVATLLVVGFGTALLPHTASCVLFFGFLVPLAGLAALSRRIRDGATAEQRTQARLLFSVLVASLGVATALALTTLVLWWQGEPGLMLTDPATPGAPRGTEPAALLFWFARFTAAAIAVAALVAIRRTRLWRVERVFSRGLVAVLTVALLGGGFVIVRALAPTDSDNRHGVLLATILATVVVALAFLPLRDRIEPLVDRLLHGVRPTPYSVLAGITAMSRSTPGDAPDLARIAEAVGRGLGATACRLTVVRPGLRDRTYAWAGSGTDPTDDLVAVPVRQGEERIGTLSVDRGAVAGLQAQRDHLLEDVADSLGVVLQASRSGIELERQLRAALAHAAAIAQSRRQAVAEMDSERRRIERDLHDGAQHHLVSLRLTLGLVEHLVSTGQLDRARGRLDQVTEQIGTTEAVLAETATGVSSPMLAEHGLVRTLDAELSGGHPPVTLDSDGVGPDRRFPADIEAAVYFCCLESVNNARKHAPGAAVGVRVATVGGDLHFVVRDEGPGWDQKAASGSPGRGLRNVTARIAAVGGRIAIRSAPGAGTTVEGSVPLPAGSGTGPDTPGRALAGAPGHGVRAPTGDIRGGPAADARPLPAREPMLLDQVRDGVRAARELYHGSAPGELLRRLAERLDAPLQVAVVGAPGAGTSTLVAALTDPDATAMTLLDAPAPAGERPRGLPDPDAADAGVVLVRHGHPDDVGLFEVLHPGGAVQRPAATIGVLARADELGGSAPDALEQAERAAAEWAAEPGVSRFCPIVVPVSALLAVTGAALRDDEYRLLARLGEQDAEEIRRLTCSADPFVAASGDGDAAARRELLDRFGLFGVRWSIGLIRDGRAPAPEALAQALVEHSGVPRLRELIDARFARRADAWKARSALLILDALVRASPQAADARPLLYRLERIRSGAHELTEIDLVDALHAGGLDLADDARQTAERLLGASGIEPRARLGLAGDAGPQEVAAAAAAQLEYWQRRAAHPVAGKGERDAASVLVRTCEQLLARAAAG</sequence>
<feature type="region of interest" description="Disordered" evidence="4">
    <location>
        <begin position="734"/>
        <end position="790"/>
    </location>
</feature>
<feature type="transmembrane region" description="Helical" evidence="5">
    <location>
        <begin position="255"/>
        <end position="279"/>
    </location>
</feature>
<dbReference type="Proteomes" id="UP000820669">
    <property type="component" value="Unassembled WGS sequence"/>
</dbReference>
<evidence type="ECO:0000259" key="6">
    <source>
        <dbReference type="SMART" id="SM00387"/>
    </source>
</evidence>
<keyword evidence="3" id="KW-0902">Two-component regulatory system</keyword>
<feature type="transmembrane region" description="Helical" evidence="5">
    <location>
        <begin position="191"/>
        <end position="209"/>
    </location>
</feature>
<keyword evidence="5" id="KW-0812">Transmembrane</keyword>
<dbReference type="EMBL" id="JAAXLA010000097">
    <property type="protein sequence ID" value="NMI01724.1"/>
    <property type="molecule type" value="Genomic_DNA"/>
</dbReference>
<feature type="transmembrane region" description="Helical" evidence="5">
    <location>
        <begin position="333"/>
        <end position="354"/>
    </location>
</feature>
<keyword evidence="5" id="KW-0472">Membrane</keyword>
<proteinExistence type="predicted"/>
<comment type="caution">
    <text evidence="7">The sequence shown here is derived from an EMBL/GenBank/DDBJ whole genome shotgun (WGS) entry which is preliminary data.</text>
</comment>
<keyword evidence="2" id="KW-0418">Kinase</keyword>
<dbReference type="CDD" id="cd16917">
    <property type="entry name" value="HATPase_UhpB-NarQ-NarX-like"/>
    <property type="match status" value="1"/>
</dbReference>
<dbReference type="SMART" id="SM00387">
    <property type="entry name" value="HATPase_c"/>
    <property type="match status" value="1"/>
</dbReference>
<dbReference type="RefSeq" id="WP_169385241.1">
    <property type="nucleotide sequence ID" value="NZ_JAAXLA010000097.1"/>
</dbReference>
<dbReference type="InterPro" id="IPR036890">
    <property type="entry name" value="HATPase_C_sf"/>
</dbReference>
<feature type="transmembrane region" description="Helical" evidence="5">
    <location>
        <begin position="29"/>
        <end position="56"/>
    </location>
</feature>
<keyword evidence="1" id="KW-0808">Transferase</keyword>
<evidence type="ECO:0000313" key="7">
    <source>
        <dbReference type="EMBL" id="NMI01724.1"/>
    </source>
</evidence>
<organism evidence="7 8">
    <name type="scientific">Pseudonocardia acidicola</name>
    <dbReference type="NCBI Taxonomy" id="2724939"/>
    <lineage>
        <taxon>Bacteria</taxon>
        <taxon>Bacillati</taxon>
        <taxon>Actinomycetota</taxon>
        <taxon>Actinomycetes</taxon>
        <taxon>Pseudonocardiales</taxon>
        <taxon>Pseudonocardiaceae</taxon>
        <taxon>Pseudonocardia</taxon>
    </lineage>
</organism>
<name>A0ABX1SJG9_9PSEU</name>
<dbReference type="Pfam" id="PF02518">
    <property type="entry name" value="HATPase_c"/>
    <property type="match status" value="1"/>
</dbReference>
<feature type="transmembrane region" description="Helical" evidence="5">
    <location>
        <begin position="215"/>
        <end position="235"/>
    </location>
</feature>
<evidence type="ECO:0000256" key="3">
    <source>
        <dbReference type="ARBA" id="ARBA00023012"/>
    </source>
</evidence>
<accession>A0ABX1SJG9</accession>
<dbReference type="Pfam" id="PF07730">
    <property type="entry name" value="HisKA_3"/>
    <property type="match status" value="1"/>
</dbReference>
<evidence type="ECO:0000256" key="5">
    <source>
        <dbReference type="SAM" id="Phobius"/>
    </source>
</evidence>
<dbReference type="PANTHER" id="PTHR24421">
    <property type="entry name" value="NITRATE/NITRITE SENSOR PROTEIN NARX-RELATED"/>
    <property type="match status" value="1"/>
</dbReference>
<dbReference type="SUPFAM" id="SSF55874">
    <property type="entry name" value="ATPase domain of HSP90 chaperone/DNA topoisomerase II/histidine kinase"/>
    <property type="match status" value="1"/>
</dbReference>
<feature type="domain" description="Histidine kinase/HSP90-like ATPase" evidence="6">
    <location>
        <begin position="654"/>
        <end position="748"/>
    </location>
</feature>
<feature type="transmembrane region" description="Helical" evidence="5">
    <location>
        <begin position="160"/>
        <end position="179"/>
    </location>
</feature>
<evidence type="ECO:0000256" key="1">
    <source>
        <dbReference type="ARBA" id="ARBA00022679"/>
    </source>
</evidence>
<evidence type="ECO:0000313" key="8">
    <source>
        <dbReference type="Proteomes" id="UP000820669"/>
    </source>
</evidence>
<evidence type="ECO:0000256" key="2">
    <source>
        <dbReference type="ARBA" id="ARBA00022777"/>
    </source>
</evidence>
<protein>
    <recommendedName>
        <fullName evidence="6">Histidine kinase/HSP90-like ATPase domain-containing protein</fullName>
    </recommendedName>
</protein>
<dbReference type="InterPro" id="IPR011712">
    <property type="entry name" value="Sig_transdc_His_kin_sub3_dim/P"/>
</dbReference>
<reference evidence="7 8" key="1">
    <citation type="submission" date="2020-04" db="EMBL/GenBank/DDBJ databases">
        <authorList>
            <person name="Klaysubun C."/>
            <person name="Duangmal K."/>
            <person name="Lipun K."/>
        </authorList>
    </citation>
    <scope>NUCLEOTIDE SEQUENCE [LARGE SCALE GENOMIC DNA]</scope>
    <source>
        <strain evidence="7 8">K10HN5</strain>
    </source>
</reference>
<dbReference type="Gene3D" id="3.30.565.10">
    <property type="entry name" value="Histidine kinase-like ATPase, C-terminal domain"/>
    <property type="match status" value="1"/>
</dbReference>
<evidence type="ECO:0000256" key="4">
    <source>
        <dbReference type="SAM" id="MobiDB-lite"/>
    </source>
</evidence>
<feature type="transmembrane region" description="Helical" evidence="5">
    <location>
        <begin position="366"/>
        <end position="386"/>
    </location>
</feature>
<keyword evidence="8" id="KW-1185">Reference proteome</keyword>
<dbReference type="Gene3D" id="1.20.5.1930">
    <property type="match status" value="1"/>
</dbReference>
<dbReference type="InterPro" id="IPR050482">
    <property type="entry name" value="Sensor_HK_TwoCompSys"/>
</dbReference>
<feature type="transmembrane region" description="Helical" evidence="5">
    <location>
        <begin position="122"/>
        <end position="140"/>
    </location>
</feature>
<gene>
    <name evidence="7" type="ORF">HF526_31185</name>
</gene>